<evidence type="ECO:0000256" key="5">
    <source>
        <dbReference type="PROSITE-ProRule" id="PRU00059"/>
    </source>
</evidence>
<sequence length="569" mass="64548">MILSPVTLVLVALLVEGCKCCGGIFEQSHGILRSPVSGTKIGQVTRCDYILLVPSDQRIQVVFVDLVLKTTCCSCKHDYIEFRDGKDANSTLIGRYCAQNIPKKVYSSRNELWIRFETDFRTSSENRFKLTFETTCGRHFESLAGNFSSKEVTYKPNIECIYTISVPRGRIKVSFDVFDLEGSSSICEFDFLEVKEIKNVELSSDVLASRIRRFCGKNKPPTIYSTIGSFLWFRFKTDSNRQNSRFTANFRTVSVGEGNCDTKLTSEKGYIFSKNYPFSYPKNTECTWEIEVDTSKHVQLMFDTFNFSHTTQGCKYGYVSVYDDAHLESPIGQFCGPDIPRDIVSRSSKLTLKSVSSDIQNTGWFSVRYRSSIEGPCGSKKFACVSHQCIEAHKRCDGKKDCADGSDEQTCPSKEEKLSWYSFWPVTVVIVMLFMGIWLWRTWRKFMTPRSNVEVSYYCASSCRQHENGHVTEVMEPPSYNEAISTPVSGIPPPSYEEAINSQPAQYIIPHDVERAYQNETRTVTLNQNMTPRSTAEDQISSSEGDATSVNSLGQPYTSHRLQDRLSEV</sequence>
<dbReference type="PANTHER" id="PTHR24251:SF40">
    <property type="entry name" value="CUB DOMAIN-CONTAINING PROTEIN"/>
    <property type="match status" value="1"/>
</dbReference>
<dbReference type="FunFam" id="2.60.120.290:FF:000005">
    <property type="entry name" value="Procollagen C-endopeptidase enhancer 1"/>
    <property type="match status" value="1"/>
</dbReference>
<dbReference type="CDD" id="cd00112">
    <property type="entry name" value="LDLa"/>
    <property type="match status" value="1"/>
</dbReference>
<dbReference type="SMART" id="SM00042">
    <property type="entry name" value="CUB"/>
    <property type="match status" value="3"/>
</dbReference>
<name>A0A6P8I274_ACTTE</name>
<feature type="disulfide bond" evidence="6">
    <location>
        <begin position="377"/>
        <end position="389"/>
    </location>
</feature>
<feature type="disulfide bond" evidence="6">
    <location>
        <begin position="384"/>
        <end position="402"/>
    </location>
</feature>
<dbReference type="InterPro" id="IPR000859">
    <property type="entry name" value="CUB_dom"/>
</dbReference>
<keyword evidence="4" id="KW-0325">Glycoprotein</keyword>
<dbReference type="PROSITE" id="PS01180">
    <property type="entry name" value="CUB"/>
    <property type="match status" value="3"/>
</dbReference>
<dbReference type="Pfam" id="PF00057">
    <property type="entry name" value="Ldl_recept_a"/>
    <property type="match status" value="1"/>
</dbReference>
<dbReference type="GeneID" id="116297531"/>
<keyword evidence="8" id="KW-1133">Transmembrane helix</keyword>
<dbReference type="RefSeq" id="XP_031561636.1">
    <property type="nucleotide sequence ID" value="XM_031705776.1"/>
</dbReference>
<keyword evidence="8" id="KW-0812">Transmembrane</keyword>
<dbReference type="SMART" id="SM00192">
    <property type="entry name" value="LDLa"/>
    <property type="match status" value="1"/>
</dbReference>
<evidence type="ECO:0000256" key="7">
    <source>
        <dbReference type="SAM" id="MobiDB-lite"/>
    </source>
</evidence>
<evidence type="ECO:0000256" key="2">
    <source>
        <dbReference type="ARBA" id="ARBA00022737"/>
    </source>
</evidence>
<evidence type="ECO:0000256" key="4">
    <source>
        <dbReference type="ARBA" id="ARBA00023180"/>
    </source>
</evidence>
<dbReference type="InterPro" id="IPR002172">
    <property type="entry name" value="LDrepeatLR_classA_rpt"/>
</dbReference>
<dbReference type="InParanoid" id="A0A6P8I274"/>
<evidence type="ECO:0000256" key="6">
    <source>
        <dbReference type="PROSITE-ProRule" id="PRU00124"/>
    </source>
</evidence>
<dbReference type="OrthoDB" id="5946163at2759"/>
<evidence type="ECO:0000256" key="1">
    <source>
        <dbReference type="ARBA" id="ARBA00022729"/>
    </source>
</evidence>
<feature type="chain" id="PRO_5027565947" evidence="9">
    <location>
        <begin position="21"/>
        <end position="569"/>
    </location>
</feature>
<dbReference type="FunFam" id="2.60.120.290:FF:000003">
    <property type="entry name" value="Neuropilin"/>
    <property type="match status" value="1"/>
</dbReference>
<protein>
    <submittedName>
        <fullName evidence="12">Tolloid-like protein 1</fullName>
    </submittedName>
</protein>
<evidence type="ECO:0000256" key="9">
    <source>
        <dbReference type="SAM" id="SignalP"/>
    </source>
</evidence>
<keyword evidence="8" id="KW-0472">Membrane</keyword>
<evidence type="ECO:0000256" key="8">
    <source>
        <dbReference type="SAM" id="Phobius"/>
    </source>
</evidence>
<dbReference type="Gene3D" id="4.10.400.10">
    <property type="entry name" value="Low-density Lipoprotein Receptor"/>
    <property type="match status" value="1"/>
</dbReference>
<dbReference type="SUPFAM" id="SSF49854">
    <property type="entry name" value="Spermadhesin, CUB domain"/>
    <property type="match status" value="3"/>
</dbReference>
<feature type="transmembrane region" description="Helical" evidence="8">
    <location>
        <begin position="418"/>
        <end position="440"/>
    </location>
</feature>
<keyword evidence="1 9" id="KW-0732">Signal</keyword>
<evidence type="ECO:0000259" key="10">
    <source>
        <dbReference type="PROSITE" id="PS01180"/>
    </source>
</evidence>
<dbReference type="Pfam" id="PF00431">
    <property type="entry name" value="CUB"/>
    <property type="match status" value="3"/>
</dbReference>
<dbReference type="InterPro" id="IPR035914">
    <property type="entry name" value="Sperma_CUB_dom_sf"/>
</dbReference>
<feature type="compositionally biased region" description="Polar residues" evidence="7">
    <location>
        <begin position="526"/>
        <end position="560"/>
    </location>
</feature>
<dbReference type="Proteomes" id="UP000515163">
    <property type="component" value="Unplaced"/>
</dbReference>
<comment type="caution">
    <text evidence="5">Lacks conserved residue(s) required for the propagation of feature annotation.</text>
</comment>
<feature type="domain" description="CUB" evidence="10">
    <location>
        <begin position="136"/>
        <end position="253"/>
    </location>
</feature>
<feature type="domain" description="CUB" evidence="10">
    <location>
        <begin position="260"/>
        <end position="372"/>
    </location>
</feature>
<dbReference type="PROSITE" id="PS50068">
    <property type="entry name" value="LDLRA_2"/>
    <property type="match status" value="1"/>
</dbReference>
<dbReference type="FunCoup" id="A0A6P8I274">
    <property type="interactions" value="369"/>
</dbReference>
<gene>
    <name evidence="12" type="primary">LOC116297531</name>
</gene>
<evidence type="ECO:0000256" key="3">
    <source>
        <dbReference type="ARBA" id="ARBA00023157"/>
    </source>
</evidence>
<dbReference type="InterPro" id="IPR023415">
    <property type="entry name" value="LDLR_class-A_CS"/>
</dbReference>
<keyword evidence="11" id="KW-1185">Reference proteome</keyword>
<organism evidence="11 12">
    <name type="scientific">Actinia tenebrosa</name>
    <name type="common">Australian red waratah sea anemone</name>
    <dbReference type="NCBI Taxonomy" id="6105"/>
    <lineage>
        <taxon>Eukaryota</taxon>
        <taxon>Metazoa</taxon>
        <taxon>Cnidaria</taxon>
        <taxon>Anthozoa</taxon>
        <taxon>Hexacorallia</taxon>
        <taxon>Actiniaria</taxon>
        <taxon>Actiniidae</taxon>
        <taxon>Actinia</taxon>
    </lineage>
</organism>
<evidence type="ECO:0000313" key="11">
    <source>
        <dbReference type="Proteomes" id="UP000515163"/>
    </source>
</evidence>
<keyword evidence="2" id="KW-0677">Repeat</keyword>
<feature type="domain" description="CUB" evidence="10">
    <location>
        <begin position="21"/>
        <end position="135"/>
    </location>
</feature>
<keyword evidence="3 6" id="KW-1015">Disulfide bond</keyword>
<dbReference type="SUPFAM" id="SSF57424">
    <property type="entry name" value="LDL receptor-like module"/>
    <property type="match status" value="1"/>
</dbReference>
<dbReference type="PANTHER" id="PTHR24251">
    <property type="entry name" value="OVOCHYMASE-RELATED"/>
    <property type="match status" value="1"/>
</dbReference>
<dbReference type="PROSITE" id="PS01209">
    <property type="entry name" value="LDLRA_1"/>
    <property type="match status" value="1"/>
</dbReference>
<feature type="signal peptide" evidence="9">
    <location>
        <begin position="1"/>
        <end position="20"/>
    </location>
</feature>
<dbReference type="CDD" id="cd00041">
    <property type="entry name" value="CUB"/>
    <property type="match status" value="3"/>
</dbReference>
<dbReference type="KEGG" id="aten:116297531"/>
<dbReference type="Gene3D" id="2.60.120.290">
    <property type="entry name" value="Spermadhesin, CUB domain"/>
    <property type="match status" value="3"/>
</dbReference>
<accession>A0A6P8I274</accession>
<reference evidence="12" key="1">
    <citation type="submission" date="2025-08" db="UniProtKB">
        <authorList>
            <consortium name="RefSeq"/>
        </authorList>
    </citation>
    <scope>IDENTIFICATION</scope>
    <source>
        <tissue evidence="12">Tentacle</tissue>
    </source>
</reference>
<dbReference type="InterPro" id="IPR036055">
    <property type="entry name" value="LDL_receptor-like_sf"/>
</dbReference>
<feature type="region of interest" description="Disordered" evidence="7">
    <location>
        <begin position="526"/>
        <end position="569"/>
    </location>
</feature>
<dbReference type="AlphaFoldDB" id="A0A6P8I274"/>
<proteinExistence type="predicted"/>
<evidence type="ECO:0000313" key="12">
    <source>
        <dbReference type="RefSeq" id="XP_031561636.1"/>
    </source>
</evidence>
<feature type="disulfide bond" evidence="6">
    <location>
        <begin position="396"/>
        <end position="411"/>
    </location>
</feature>